<keyword evidence="3" id="KW-1185">Reference proteome</keyword>
<sequence length="409" mass="44414">MNYSVFGHLKGSELSGIAFKEHVHRKKIIAQLSAYNECTIPELAEFLNISIPKTNELTMGLVEEGLVREAGQKTEGVGRKATSYALNQSSCYFLGVEIKKYKINIGIMGFDKTIADSILNIPFPFLDPHESLDAIIKEINNFLDRSSVPKEKIVGMGLSIAGRINVKKGEVLTIYHFEDAPVKAILEEATELPVYIDNDSRTIAYGEYYFGKKIYAGNAIVVNLDYGLGTGIFIDGKPVYGASGYAGELGHIPLFNNEKICLCGKKGCMQTEASGVALIEFINQKMSEGSNSRLRTVLSNKGFLELEDVVEAVRLGDNLAIEGVTKIGYSLGKGLAVAINLFNPNIIVIGGTLSGLEDSLLLPVVQSSIFQHSLSLVNTDTEIIVSNIHEKAGLLGCCLLVRDKTLGLV</sequence>
<proteinExistence type="inferred from homology"/>
<dbReference type="Proteomes" id="UP000321533">
    <property type="component" value="Chromosome"/>
</dbReference>
<dbReference type="InterPro" id="IPR036388">
    <property type="entry name" value="WH-like_DNA-bd_sf"/>
</dbReference>
<dbReference type="EMBL" id="CP042435">
    <property type="protein sequence ID" value="QEC67311.1"/>
    <property type="molecule type" value="Genomic_DNA"/>
</dbReference>
<dbReference type="RefSeq" id="WP_147189118.1">
    <property type="nucleotide sequence ID" value="NZ_CP042435.1"/>
</dbReference>
<dbReference type="PANTHER" id="PTHR18964">
    <property type="entry name" value="ROK (REPRESSOR, ORF, KINASE) FAMILY"/>
    <property type="match status" value="1"/>
</dbReference>
<evidence type="ECO:0000313" key="2">
    <source>
        <dbReference type="EMBL" id="QEC67311.1"/>
    </source>
</evidence>
<dbReference type="AlphaFoldDB" id="A0A5B8V8Y7"/>
<dbReference type="KEGG" id="pgin:FRZ67_08385"/>
<dbReference type="SUPFAM" id="SSF53067">
    <property type="entry name" value="Actin-like ATPase domain"/>
    <property type="match status" value="1"/>
</dbReference>
<gene>
    <name evidence="2" type="ORF">FRZ67_08385</name>
</gene>
<dbReference type="InterPro" id="IPR049874">
    <property type="entry name" value="ROK_cs"/>
</dbReference>
<dbReference type="Gene3D" id="1.10.10.10">
    <property type="entry name" value="Winged helix-like DNA-binding domain superfamily/Winged helix DNA-binding domain"/>
    <property type="match status" value="1"/>
</dbReference>
<dbReference type="SUPFAM" id="SSF46785">
    <property type="entry name" value="Winged helix' DNA-binding domain"/>
    <property type="match status" value="1"/>
</dbReference>
<dbReference type="Gene3D" id="3.30.420.40">
    <property type="match status" value="2"/>
</dbReference>
<dbReference type="Pfam" id="PF00480">
    <property type="entry name" value="ROK"/>
    <property type="match status" value="1"/>
</dbReference>
<dbReference type="InterPro" id="IPR000600">
    <property type="entry name" value="ROK"/>
</dbReference>
<evidence type="ECO:0000256" key="1">
    <source>
        <dbReference type="ARBA" id="ARBA00006479"/>
    </source>
</evidence>
<dbReference type="PANTHER" id="PTHR18964:SF149">
    <property type="entry name" value="BIFUNCTIONAL UDP-N-ACETYLGLUCOSAMINE 2-EPIMERASE_N-ACETYLMANNOSAMINE KINASE"/>
    <property type="match status" value="1"/>
</dbReference>
<dbReference type="OrthoDB" id="9810372at2"/>
<organism evidence="2 3">
    <name type="scientific">Panacibacter ginsenosidivorans</name>
    <dbReference type="NCBI Taxonomy" id="1813871"/>
    <lineage>
        <taxon>Bacteria</taxon>
        <taxon>Pseudomonadati</taxon>
        <taxon>Bacteroidota</taxon>
        <taxon>Chitinophagia</taxon>
        <taxon>Chitinophagales</taxon>
        <taxon>Chitinophagaceae</taxon>
        <taxon>Panacibacter</taxon>
    </lineage>
</organism>
<dbReference type="PROSITE" id="PS01125">
    <property type="entry name" value="ROK"/>
    <property type="match status" value="1"/>
</dbReference>
<accession>A0A5B8V8Y7</accession>
<dbReference type="InterPro" id="IPR043129">
    <property type="entry name" value="ATPase_NBD"/>
</dbReference>
<comment type="similarity">
    <text evidence="1">Belongs to the ROK (NagC/XylR) family.</text>
</comment>
<reference evidence="2 3" key="1">
    <citation type="journal article" date="2016" name="Int. J. Syst. Evol. Microbiol.">
        <title>Panacibacter ginsenosidivorans gen. nov., sp. nov., with ginsenoside converting activity isolated from soil of a ginseng field.</title>
        <authorList>
            <person name="Siddiqi M.Z."/>
            <person name="Muhammad Shafi S."/>
            <person name="Choi K.D."/>
            <person name="Im W.T."/>
        </authorList>
    </citation>
    <scope>NUCLEOTIDE SEQUENCE [LARGE SCALE GENOMIC DNA]</scope>
    <source>
        <strain evidence="2 3">Gsoil1550</strain>
    </source>
</reference>
<dbReference type="InterPro" id="IPR036390">
    <property type="entry name" value="WH_DNA-bd_sf"/>
</dbReference>
<protein>
    <submittedName>
        <fullName evidence="2">ROK family protein</fullName>
    </submittedName>
</protein>
<evidence type="ECO:0000313" key="3">
    <source>
        <dbReference type="Proteomes" id="UP000321533"/>
    </source>
</evidence>
<name>A0A5B8V8Y7_9BACT</name>